<keyword evidence="2" id="KW-0378">Hydrolase</keyword>
<feature type="binding site" evidence="3">
    <location>
        <position position="85"/>
    </location>
    <ligand>
        <name>Mg(2+)</name>
        <dbReference type="ChEBI" id="CHEBI:18420"/>
        <label>1</label>
    </ligand>
</feature>
<comment type="cofactor">
    <cofactor evidence="3">
        <name>Mg(2+)</name>
        <dbReference type="ChEBI" id="CHEBI:18420"/>
    </cofactor>
    <text evidence="3">Binds 2 magnesium ions per subunit.</text>
</comment>
<dbReference type="EMBL" id="FMJC01000002">
    <property type="protein sequence ID" value="SCM73182.1"/>
    <property type="molecule type" value="Genomic_DNA"/>
</dbReference>
<accession>A0A212L6I1</accession>
<dbReference type="InterPro" id="IPR005502">
    <property type="entry name" value="Ribosyl_crysJ1"/>
</dbReference>
<dbReference type="GO" id="GO:0046872">
    <property type="term" value="F:metal ion binding"/>
    <property type="evidence" value="ECO:0007669"/>
    <property type="project" value="UniProtKB-KW"/>
</dbReference>
<evidence type="ECO:0000256" key="3">
    <source>
        <dbReference type="PIRSR" id="PIRSR605502-1"/>
    </source>
</evidence>
<comment type="similarity">
    <text evidence="1">Belongs to the ADP-ribosylglycohydrolase family.</text>
</comment>
<gene>
    <name evidence="4" type="ORF">KL86DES1_21108</name>
</gene>
<keyword evidence="3" id="KW-0479">Metal-binding</keyword>
<name>A0A212L6I1_9BACT</name>
<dbReference type="PANTHER" id="PTHR16222:SF26">
    <property type="entry name" value="ADP-RIBOSYLHYDROLASE ARH1"/>
    <property type="match status" value="1"/>
</dbReference>
<feature type="binding site" evidence="3">
    <location>
        <position position="340"/>
    </location>
    <ligand>
        <name>Mg(2+)</name>
        <dbReference type="ChEBI" id="CHEBI:18420"/>
        <label>1</label>
    </ligand>
</feature>
<evidence type="ECO:0000256" key="1">
    <source>
        <dbReference type="ARBA" id="ARBA00010702"/>
    </source>
</evidence>
<reference evidence="4" key="1">
    <citation type="submission" date="2016-08" db="EMBL/GenBank/DDBJ databases">
        <authorList>
            <person name="Seilhamer J.J."/>
        </authorList>
    </citation>
    <scope>NUCLEOTIDE SEQUENCE</scope>
    <source>
        <strain evidence="4">86-1</strain>
    </source>
</reference>
<evidence type="ECO:0000313" key="4">
    <source>
        <dbReference type="EMBL" id="SCM73182.1"/>
    </source>
</evidence>
<evidence type="ECO:0008006" key="5">
    <source>
        <dbReference type="Google" id="ProtNLM"/>
    </source>
</evidence>
<dbReference type="Pfam" id="PF03747">
    <property type="entry name" value="ADP_ribosyl_GH"/>
    <property type="match status" value="1"/>
</dbReference>
<feature type="binding site" evidence="3">
    <location>
        <position position="342"/>
    </location>
    <ligand>
        <name>Mg(2+)</name>
        <dbReference type="ChEBI" id="CHEBI:18420"/>
        <label>1</label>
    </ligand>
</feature>
<protein>
    <recommendedName>
        <fullName evidence="5">ADP-ribosylation/Crystallin J1</fullName>
    </recommendedName>
</protein>
<feature type="binding site" evidence="3">
    <location>
        <position position="343"/>
    </location>
    <ligand>
        <name>Mg(2+)</name>
        <dbReference type="ChEBI" id="CHEBI:18420"/>
        <label>1</label>
    </ligand>
</feature>
<evidence type="ECO:0000256" key="2">
    <source>
        <dbReference type="ARBA" id="ARBA00022801"/>
    </source>
</evidence>
<dbReference type="InterPro" id="IPR050792">
    <property type="entry name" value="ADP-ribosylglycohydrolase"/>
</dbReference>
<keyword evidence="3" id="KW-0460">Magnesium</keyword>
<dbReference type="PANTHER" id="PTHR16222">
    <property type="entry name" value="ADP-RIBOSYLGLYCOHYDROLASE"/>
    <property type="match status" value="1"/>
</dbReference>
<feature type="binding site" evidence="3">
    <location>
        <position position="83"/>
    </location>
    <ligand>
        <name>Mg(2+)</name>
        <dbReference type="ChEBI" id="CHEBI:18420"/>
        <label>1</label>
    </ligand>
</feature>
<dbReference type="SUPFAM" id="SSF101478">
    <property type="entry name" value="ADP-ribosylglycohydrolase"/>
    <property type="match status" value="1"/>
</dbReference>
<organism evidence="4">
    <name type="scientific">uncultured Desulfovibrio sp</name>
    <dbReference type="NCBI Taxonomy" id="167968"/>
    <lineage>
        <taxon>Bacteria</taxon>
        <taxon>Pseudomonadati</taxon>
        <taxon>Thermodesulfobacteriota</taxon>
        <taxon>Desulfovibrionia</taxon>
        <taxon>Desulfovibrionales</taxon>
        <taxon>Desulfovibrionaceae</taxon>
        <taxon>Desulfovibrio</taxon>
        <taxon>environmental samples</taxon>
    </lineage>
</organism>
<proteinExistence type="inferred from homology"/>
<dbReference type="AlphaFoldDB" id="A0A212L6I1"/>
<dbReference type="InterPro" id="IPR036705">
    <property type="entry name" value="Ribosyl_crysJ1_sf"/>
</dbReference>
<sequence>MPLRLRCHDLAGALFEMSEQQIINSSVWAALGDALGYVTELGDESTFAHRLNGRTDEWGKSSWRRKIGGPYGCHVEFTPGTYSDDTQLRLAVSRSINSEGVFQKEAFAKIELPVWRSYALGAGVGSTSAAENLVKANVNWNSNFFNNKNSNYCKGGGNGAAMRIQPHVWSAPDWQHPHLYLSDVVSNSIITHGHARGILGAAFHAICLAMTLANKEPLSQPFWNETLPFLKGIPSIIEKDFFLTSIWIPQWQMQSKDDFAAQVSEVVDEFKTYFKVFLQHKDGSPTERYYSFAKSIQAVGGREIGSAVKTSVLASAAALLFKDEAPVDCLRSVSSLFGSDTDTIATMAGALIGATVADEPLLPIQDKDYIEREAKRLARIARGSLAESFVYPSLLSWKSPRATLDITARYGEDFYVDGLAKIDFFGREYHNNTTTWQWGKLAFGQTILAKRRRDGCVVDFQPADGRYMAVEPTKTHTARQSSHDATTRAQPSKQINQAFLLDNMIVNKHKEKSSSDAAMEDIFRLVAAIEKKGFPPEDIGHAYFYLSSKYRDYFYLSEFISLLYKKQNGIKHP</sequence>
<dbReference type="Gene3D" id="1.10.4080.10">
    <property type="entry name" value="ADP-ribosylation/Crystallin J1"/>
    <property type="match status" value="1"/>
</dbReference>
<dbReference type="GO" id="GO:0016787">
    <property type="term" value="F:hydrolase activity"/>
    <property type="evidence" value="ECO:0007669"/>
    <property type="project" value="UniProtKB-KW"/>
</dbReference>
<feature type="binding site" evidence="3">
    <location>
        <position position="84"/>
    </location>
    <ligand>
        <name>Mg(2+)</name>
        <dbReference type="ChEBI" id="CHEBI:18420"/>
        <label>1</label>
    </ligand>
</feature>